<dbReference type="Pfam" id="PF04286">
    <property type="entry name" value="DUF445"/>
    <property type="match status" value="1"/>
</dbReference>
<dbReference type="PANTHER" id="PTHR38442">
    <property type="entry name" value="INNER MEMBRANE PROTEIN-RELATED"/>
    <property type="match status" value="1"/>
</dbReference>
<sequence length="418" mass="45720">MNGPAPLRTDQPGAGGMKRLATGLLVLMIALYFTSRAFIPQYPALEWVNAFAEAAMVGAFADWFAVTALFRHPLGIPIPHTAIIPNNKDRIGNALSRFIRQNFLTPPVIARRMRRTDVAGAAGRFLARPSAGEGRMRAGASRLIADAFESLDDERLGGIAKGAIAGRLKRMEISPVIGRAMAVAINEDRHLPVIDKAVLYLANALDDNESMIRDMVYKRTSWILRMATVDEKIANSIVEGLRKLFHDMAADPGHPVRIKIEQQLADLANNLQTDPELQAKVEAWKVKAIDNSSVALWLDDLWQRFRKSIIDSAHDPDAVMAGQLGDVLQSIGKSLEEDERLKKAINRFARRTAVGAAASYGDAIVTLVSDTVKSWDATTVTERLEGAVGRDLQFIRINGTLVGGLVGLTLHALHHFGV</sequence>
<organism evidence="2 3">
    <name type="scientific">Sphingomicrobium sediminis</name>
    <dbReference type="NCBI Taxonomy" id="2950949"/>
    <lineage>
        <taxon>Bacteria</taxon>
        <taxon>Pseudomonadati</taxon>
        <taxon>Pseudomonadota</taxon>
        <taxon>Alphaproteobacteria</taxon>
        <taxon>Sphingomonadales</taxon>
        <taxon>Sphingomonadaceae</taxon>
        <taxon>Sphingomicrobium</taxon>
    </lineage>
</organism>
<keyword evidence="3" id="KW-1185">Reference proteome</keyword>
<protein>
    <submittedName>
        <fullName evidence="2">DUF445 domain-containing protein</fullName>
    </submittedName>
</protein>
<dbReference type="InterPro" id="IPR007383">
    <property type="entry name" value="DUF445"/>
</dbReference>
<evidence type="ECO:0000313" key="2">
    <source>
        <dbReference type="EMBL" id="MCM8558477.1"/>
    </source>
</evidence>
<dbReference type="Proteomes" id="UP001155128">
    <property type="component" value="Unassembled WGS sequence"/>
</dbReference>
<evidence type="ECO:0000256" key="1">
    <source>
        <dbReference type="SAM" id="Phobius"/>
    </source>
</evidence>
<feature type="transmembrane region" description="Helical" evidence="1">
    <location>
        <begin position="20"/>
        <end position="39"/>
    </location>
</feature>
<gene>
    <name evidence="2" type="ORF">NDO55_11670</name>
</gene>
<feature type="transmembrane region" description="Helical" evidence="1">
    <location>
        <begin position="51"/>
        <end position="70"/>
    </location>
</feature>
<keyword evidence="1" id="KW-0812">Transmembrane</keyword>
<name>A0A9X2J5Q2_9SPHN</name>
<reference evidence="2" key="1">
    <citation type="submission" date="2022-06" db="EMBL/GenBank/DDBJ databases">
        <title>Sphingomicrobium sedimins sp. nov., a marine bacterium isolated from tidal flat.</title>
        <authorList>
            <person name="Kim C.-H."/>
            <person name="Yoo Y."/>
            <person name="Kim J.-J."/>
        </authorList>
    </citation>
    <scope>NUCLEOTIDE SEQUENCE</scope>
    <source>
        <strain evidence="2">GRR-S6-50</strain>
    </source>
</reference>
<dbReference type="AlphaFoldDB" id="A0A9X2J5Q2"/>
<dbReference type="GO" id="GO:0005886">
    <property type="term" value="C:plasma membrane"/>
    <property type="evidence" value="ECO:0007669"/>
    <property type="project" value="TreeGrafter"/>
</dbReference>
<accession>A0A9X2J5Q2</accession>
<dbReference type="PANTHER" id="PTHR38442:SF1">
    <property type="entry name" value="INNER MEMBRANE PROTEIN"/>
    <property type="match status" value="1"/>
</dbReference>
<proteinExistence type="predicted"/>
<dbReference type="EMBL" id="JAMSHT010000001">
    <property type="protein sequence ID" value="MCM8558477.1"/>
    <property type="molecule type" value="Genomic_DNA"/>
</dbReference>
<keyword evidence="1" id="KW-1133">Transmembrane helix</keyword>
<keyword evidence="1" id="KW-0472">Membrane</keyword>
<comment type="caution">
    <text evidence="2">The sequence shown here is derived from an EMBL/GenBank/DDBJ whole genome shotgun (WGS) entry which is preliminary data.</text>
</comment>
<evidence type="ECO:0000313" key="3">
    <source>
        <dbReference type="Proteomes" id="UP001155128"/>
    </source>
</evidence>
<dbReference type="RefSeq" id="WP_252115396.1">
    <property type="nucleotide sequence ID" value="NZ_JAMSHT010000001.1"/>
</dbReference>